<reference evidence="2" key="1">
    <citation type="submission" date="2022-10" db="EMBL/GenBank/DDBJ databases">
        <title>Genome assembly of Pristionchus species.</title>
        <authorList>
            <person name="Yoshida K."/>
            <person name="Sommer R.J."/>
        </authorList>
    </citation>
    <scope>NUCLEOTIDE SEQUENCE [LARGE SCALE GENOMIC DNA]</scope>
    <source>
        <strain evidence="2">RS5460</strain>
    </source>
</reference>
<name>A0AAN5CD37_9BILA</name>
<proteinExistence type="predicted"/>
<organism evidence="1 2">
    <name type="scientific">Pristionchus mayeri</name>
    <dbReference type="NCBI Taxonomy" id="1317129"/>
    <lineage>
        <taxon>Eukaryota</taxon>
        <taxon>Metazoa</taxon>
        <taxon>Ecdysozoa</taxon>
        <taxon>Nematoda</taxon>
        <taxon>Chromadorea</taxon>
        <taxon>Rhabditida</taxon>
        <taxon>Rhabditina</taxon>
        <taxon>Diplogasteromorpha</taxon>
        <taxon>Diplogasteroidea</taxon>
        <taxon>Neodiplogasteridae</taxon>
        <taxon>Pristionchus</taxon>
    </lineage>
</organism>
<accession>A0AAN5CD37</accession>
<dbReference type="Proteomes" id="UP001328107">
    <property type="component" value="Unassembled WGS sequence"/>
</dbReference>
<gene>
    <name evidence="1" type="ORF">PMAYCL1PPCAC_10625</name>
</gene>
<comment type="caution">
    <text evidence="1">The sequence shown here is derived from an EMBL/GenBank/DDBJ whole genome shotgun (WGS) entry which is preliminary data.</text>
</comment>
<evidence type="ECO:0000313" key="2">
    <source>
        <dbReference type="Proteomes" id="UP001328107"/>
    </source>
</evidence>
<evidence type="ECO:0008006" key="3">
    <source>
        <dbReference type="Google" id="ProtNLM"/>
    </source>
</evidence>
<evidence type="ECO:0000313" key="1">
    <source>
        <dbReference type="EMBL" id="GMR40430.1"/>
    </source>
</evidence>
<dbReference type="PANTHER" id="PTHR46707">
    <property type="entry name" value="PROTEIN CBG07468"/>
    <property type="match status" value="1"/>
</dbReference>
<dbReference type="AlphaFoldDB" id="A0AAN5CD37"/>
<protein>
    <recommendedName>
        <fullName evidence="3">ShK domain-containing protein</fullName>
    </recommendedName>
</protein>
<dbReference type="EMBL" id="BTRK01000003">
    <property type="protein sequence ID" value="GMR40430.1"/>
    <property type="molecule type" value="Genomic_DNA"/>
</dbReference>
<keyword evidence="2" id="KW-1185">Reference proteome</keyword>
<dbReference type="PANTHER" id="PTHR46707:SF1">
    <property type="entry name" value="COEXPRESSED WITH POLYCYSTINS-RELATED"/>
    <property type="match status" value="1"/>
</dbReference>
<sequence>MLNDPFCRDSCYSCASWKTNGFCESQACTFEQKHAFCCRTCFVPVVDHNATPTTTCALIYSGTTLLINAPPSTNGVEPITFIPPATSPPTLSKISVIDRCTLTFTEADLTVGTPHIGPLTDEPLTGADTTAFGYLCTCLPSSTY</sequence>